<evidence type="ECO:0000259" key="6">
    <source>
        <dbReference type="Pfam" id="PF24708"/>
    </source>
</evidence>
<dbReference type="Gene3D" id="3.40.50.1820">
    <property type="entry name" value="alpha/beta hydrolase"/>
    <property type="match status" value="1"/>
</dbReference>
<name>A0A6A6K1M2_WESOR</name>
<dbReference type="AlphaFoldDB" id="A0A6A6K1M2"/>
<proteinExistence type="predicted"/>
<dbReference type="GO" id="GO:0005576">
    <property type="term" value="C:extracellular region"/>
    <property type="evidence" value="ECO:0007669"/>
    <property type="project" value="UniProtKB-SubCell"/>
</dbReference>
<dbReference type="SUPFAM" id="SSF53474">
    <property type="entry name" value="alpha/beta-Hydrolases"/>
    <property type="match status" value="1"/>
</dbReference>
<dbReference type="InterPro" id="IPR056304">
    <property type="entry name" value="Lip-like_C"/>
</dbReference>
<feature type="domain" description="Lipase-like C-terminal" evidence="6">
    <location>
        <begin position="2"/>
        <end position="154"/>
    </location>
</feature>
<keyword evidence="4" id="KW-0378">Hydrolase</keyword>
<dbReference type="EMBL" id="ML986484">
    <property type="protein sequence ID" value="KAF2281279.1"/>
    <property type="molecule type" value="Genomic_DNA"/>
</dbReference>
<dbReference type="PANTHER" id="PTHR34043:SF3">
    <property type="entry name" value="ALPHA_BETA-HYDROLASES SUPERFAMILY PROTEIN"/>
    <property type="match status" value="1"/>
</dbReference>
<dbReference type="GeneID" id="54555705"/>
<accession>A0A6A6K1M2</accession>
<evidence type="ECO:0000256" key="2">
    <source>
        <dbReference type="ARBA" id="ARBA00022525"/>
    </source>
</evidence>
<evidence type="ECO:0000256" key="4">
    <source>
        <dbReference type="ARBA" id="ARBA00022801"/>
    </source>
</evidence>
<sequence>MICHSQGGNTVRLLIELLSGRHGGRNPAYFGLALGNRQNFVKSVVTLGTPYLGTTITDVIFNDILRNIPVNEVITRLVVSAAFNPTRFVDLQLDHWGFTPNPGESFRAMHGRLQNAIMTWWNSNDNGIRDNGVQGINRLNTDFNPSASPQTYYFTLSFDATRPLPRQELTGQDLKNLPVHPAVSLFGLAYPGPGDVTANAVSSLSWLAHGASSLTPGNPNDIAYARWLVNVFNNHASGLGYAFRVPSPGGRIPRADMLPLLSIFSLGMSGVATPLDPSGRNDGVVDTVSMDGPADGVNNPSNDITNFNRGALAMNRGSYWKFGVTGGIDHADQVGVFTDENIYAQVLQMYQDLGDLVSFL</sequence>
<gene>
    <name evidence="7" type="ORF">EI97DRAFT_497915</name>
</gene>
<dbReference type="RefSeq" id="XP_033658816.1">
    <property type="nucleotide sequence ID" value="XM_033802530.1"/>
</dbReference>
<dbReference type="OrthoDB" id="206848at2759"/>
<dbReference type="Pfam" id="PF24708">
    <property type="entry name" value="Lip_C"/>
    <property type="match status" value="1"/>
</dbReference>
<keyword evidence="5" id="KW-0443">Lipid metabolism</keyword>
<evidence type="ECO:0000256" key="3">
    <source>
        <dbReference type="ARBA" id="ARBA00022729"/>
    </source>
</evidence>
<evidence type="ECO:0000256" key="1">
    <source>
        <dbReference type="ARBA" id="ARBA00004613"/>
    </source>
</evidence>
<dbReference type="PANTHER" id="PTHR34043">
    <property type="entry name" value="ALPHA/BETA-HYDROLASES SUPERFAMILY PROTEIN"/>
    <property type="match status" value="1"/>
</dbReference>
<organism evidence="7 8">
    <name type="scientific">Westerdykella ornata</name>
    <dbReference type="NCBI Taxonomy" id="318751"/>
    <lineage>
        <taxon>Eukaryota</taxon>
        <taxon>Fungi</taxon>
        <taxon>Dikarya</taxon>
        <taxon>Ascomycota</taxon>
        <taxon>Pezizomycotina</taxon>
        <taxon>Dothideomycetes</taxon>
        <taxon>Pleosporomycetidae</taxon>
        <taxon>Pleosporales</taxon>
        <taxon>Sporormiaceae</taxon>
        <taxon>Westerdykella</taxon>
    </lineage>
</organism>
<keyword evidence="8" id="KW-1185">Reference proteome</keyword>
<dbReference type="GO" id="GO:0006629">
    <property type="term" value="P:lipid metabolic process"/>
    <property type="evidence" value="ECO:0007669"/>
    <property type="project" value="UniProtKB-KW"/>
</dbReference>
<evidence type="ECO:0000256" key="5">
    <source>
        <dbReference type="ARBA" id="ARBA00023098"/>
    </source>
</evidence>
<reference evidence="7" key="1">
    <citation type="journal article" date="2020" name="Stud. Mycol.">
        <title>101 Dothideomycetes genomes: a test case for predicting lifestyles and emergence of pathogens.</title>
        <authorList>
            <person name="Haridas S."/>
            <person name="Albert R."/>
            <person name="Binder M."/>
            <person name="Bloem J."/>
            <person name="Labutti K."/>
            <person name="Salamov A."/>
            <person name="Andreopoulos B."/>
            <person name="Baker S."/>
            <person name="Barry K."/>
            <person name="Bills G."/>
            <person name="Bluhm B."/>
            <person name="Cannon C."/>
            <person name="Castanera R."/>
            <person name="Culley D."/>
            <person name="Daum C."/>
            <person name="Ezra D."/>
            <person name="Gonzalez J."/>
            <person name="Henrissat B."/>
            <person name="Kuo A."/>
            <person name="Liang C."/>
            <person name="Lipzen A."/>
            <person name="Lutzoni F."/>
            <person name="Magnuson J."/>
            <person name="Mondo S."/>
            <person name="Nolan M."/>
            <person name="Ohm R."/>
            <person name="Pangilinan J."/>
            <person name="Park H.-J."/>
            <person name="Ramirez L."/>
            <person name="Alfaro M."/>
            <person name="Sun H."/>
            <person name="Tritt A."/>
            <person name="Yoshinaga Y."/>
            <person name="Zwiers L.-H."/>
            <person name="Turgeon B."/>
            <person name="Goodwin S."/>
            <person name="Spatafora J."/>
            <person name="Crous P."/>
            <person name="Grigoriev I."/>
        </authorList>
    </citation>
    <scope>NUCLEOTIDE SEQUENCE</scope>
    <source>
        <strain evidence="7">CBS 379.55</strain>
    </source>
</reference>
<evidence type="ECO:0000313" key="7">
    <source>
        <dbReference type="EMBL" id="KAF2281279.1"/>
    </source>
</evidence>
<protein>
    <recommendedName>
        <fullName evidence="6">Lipase-like C-terminal domain-containing protein</fullName>
    </recommendedName>
</protein>
<keyword evidence="3" id="KW-0732">Signal</keyword>
<dbReference type="Proteomes" id="UP000800097">
    <property type="component" value="Unassembled WGS sequence"/>
</dbReference>
<dbReference type="InterPro" id="IPR029058">
    <property type="entry name" value="AB_hydrolase_fold"/>
</dbReference>
<keyword evidence="2" id="KW-0964">Secreted</keyword>
<comment type="subcellular location">
    <subcellularLocation>
        <location evidence="1">Secreted</location>
    </subcellularLocation>
</comment>
<dbReference type="GO" id="GO:0016787">
    <property type="term" value="F:hydrolase activity"/>
    <property type="evidence" value="ECO:0007669"/>
    <property type="project" value="UniProtKB-KW"/>
</dbReference>
<evidence type="ECO:0000313" key="8">
    <source>
        <dbReference type="Proteomes" id="UP000800097"/>
    </source>
</evidence>
<feature type="non-terminal residue" evidence="7">
    <location>
        <position position="1"/>
    </location>
</feature>